<dbReference type="SMART" id="SM00419">
    <property type="entry name" value="HTH_CRP"/>
    <property type="match status" value="1"/>
</dbReference>
<proteinExistence type="predicted"/>
<gene>
    <name evidence="7" type="ORF">EDD40_3943</name>
</gene>
<feature type="domain" description="Cyclic nucleotide-binding" evidence="5">
    <location>
        <begin position="125"/>
        <end position="245"/>
    </location>
</feature>
<evidence type="ECO:0000256" key="1">
    <source>
        <dbReference type="ARBA" id="ARBA00023015"/>
    </source>
</evidence>
<dbReference type="OrthoDB" id="41390at2"/>
<dbReference type="Pfam" id="PF00027">
    <property type="entry name" value="cNMP_binding"/>
    <property type="match status" value="1"/>
</dbReference>
<evidence type="ECO:0000256" key="2">
    <source>
        <dbReference type="ARBA" id="ARBA00023125"/>
    </source>
</evidence>
<reference evidence="7 8" key="1">
    <citation type="submission" date="2018-11" db="EMBL/GenBank/DDBJ databases">
        <title>Sequencing the genomes of 1000 actinobacteria strains.</title>
        <authorList>
            <person name="Klenk H.-P."/>
        </authorList>
    </citation>
    <scope>NUCLEOTIDE SEQUENCE [LARGE SCALE GENOMIC DNA]</scope>
    <source>
        <strain evidence="7 8">DSM 44231</strain>
    </source>
</reference>
<dbReference type="SUPFAM" id="SSF51206">
    <property type="entry name" value="cAMP-binding domain-like"/>
    <property type="match status" value="1"/>
</dbReference>
<dbReference type="Gene3D" id="2.60.120.10">
    <property type="entry name" value="Jelly Rolls"/>
    <property type="match status" value="1"/>
</dbReference>
<evidence type="ECO:0000256" key="3">
    <source>
        <dbReference type="ARBA" id="ARBA00023163"/>
    </source>
</evidence>
<evidence type="ECO:0000313" key="7">
    <source>
        <dbReference type="EMBL" id="ROP38585.1"/>
    </source>
</evidence>
<dbReference type="Proteomes" id="UP000268727">
    <property type="component" value="Unassembled WGS sequence"/>
</dbReference>
<evidence type="ECO:0000313" key="8">
    <source>
        <dbReference type="Proteomes" id="UP000268727"/>
    </source>
</evidence>
<sequence>MQPSSATPSLTPVEVLQAELRELYEEAGRPSTRTVASRSDGRISHDTVHRVLHRGVDSGAPRWETVEALVAALGGDRARFWELWVRCQEIVAATNDRGRGADSSDSADERAVDHDTSGGWPVTSLLGRLRSAVRQEVLGLGTTVRYPANTLLVEQGTKVGHVLVILSGAVMVVTRDDDGDEMVLEIIGSGSTVGEAEVVGHEPCFASAVTCGAVVVRRVASDEFLRLLYRRNDVLVALLGVLNDRLRWAYARQRDFLAHTAVERVARVLVELLREHGREEEEGWALKLPLTRIELASMAGMKPRTAERAFGALRKAGVVRYHARRDVLVPDLSALSRLAYH</sequence>
<dbReference type="SUPFAM" id="SSF46785">
    <property type="entry name" value="Winged helix' DNA-binding domain"/>
    <property type="match status" value="1"/>
</dbReference>
<evidence type="ECO:0000259" key="5">
    <source>
        <dbReference type="PROSITE" id="PS50042"/>
    </source>
</evidence>
<comment type="caution">
    <text evidence="7">The sequence shown here is derived from an EMBL/GenBank/DDBJ whole genome shotgun (WGS) entry which is preliminary data.</text>
</comment>
<dbReference type="SMART" id="SM00100">
    <property type="entry name" value="cNMP"/>
    <property type="match status" value="1"/>
</dbReference>
<dbReference type="GO" id="GO:0003700">
    <property type="term" value="F:DNA-binding transcription factor activity"/>
    <property type="evidence" value="ECO:0007669"/>
    <property type="project" value="TreeGrafter"/>
</dbReference>
<dbReference type="GO" id="GO:0003677">
    <property type="term" value="F:DNA binding"/>
    <property type="evidence" value="ECO:0007669"/>
    <property type="project" value="UniProtKB-KW"/>
</dbReference>
<accession>A0A3N1H7S3</accession>
<keyword evidence="2" id="KW-0238">DNA-binding</keyword>
<feature type="region of interest" description="Disordered" evidence="4">
    <location>
        <begin position="96"/>
        <end position="116"/>
    </location>
</feature>
<dbReference type="CDD" id="cd00038">
    <property type="entry name" value="CAP_ED"/>
    <property type="match status" value="1"/>
</dbReference>
<dbReference type="Gene3D" id="1.10.10.10">
    <property type="entry name" value="Winged helix-like DNA-binding domain superfamily/Winged helix DNA-binding domain"/>
    <property type="match status" value="1"/>
</dbReference>
<dbReference type="InterPro" id="IPR000595">
    <property type="entry name" value="cNMP-bd_dom"/>
</dbReference>
<dbReference type="PANTHER" id="PTHR24567">
    <property type="entry name" value="CRP FAMILY TRANSCRIPTIONAL REGULATORY PROTEIN"/>
    <property type="match status" value="1"/>
</dbReference>
<keyword evidence="3" id="KW-0804">Transcription</keyword>
<protein>
    <submittedName>
        <fullName evidence="7">CRP-like cAMP-binding protein</fullName>
    </submittedName>
</protein>
<evidence type="ECO:0000256" key="4">
    <source>
        <dbReference type="SAM" id="MobiDB-lite"/>
    </source>
</evidence>
<dbReference type="GO" id="GO:0005829">
    <property type="term" value="C:cytosol"/>
    <property type="evidence" value="ECO:0007669"/>
    <property type="project" value="TreeGrafter"/>
</dbReference>
<dbReference type="PROSITE" id="PS51063">
    <property type="entry name" value="HTH_CRP_2"/>
    <property type="match status" value="1"/>
</dbReference>
<keyword evidence="1" id="KW-0805">Transcription regulation</keyword>
<dbReference type="Pfam" id="PF13545">
    <property type="entry name" value="HTH_Crp_2"/>
    <property type="match status" value="1"/>
</dbReference>
<name>A0A3N1H7S3_9PSEU</name>
<feature type="domain" description="HTH crp-type" evidence="6">
    <location>
        <begin position="259"/>
        <end position="333"/>
    </location>
</feature>
<dbReference type="RefSeq" id="WP_123744204.1">
    <property type="nucleotide sequence ID" value="NZ_RJKM01000001.1"/>
</dbReference>
<dbReference type="InterPro" id="IPR014710">
    <property type="entry name" value="RmlC-like_jellyroll"/>
</dbReference>
<evidence type="ECO:0000259" key="6">
    <source>
        <dbReference type="PROSITE" id="PS51063"/>
    </source>
</evidence>
<dbReference type="AlphaFoldDB" id="A0A3N1H7S3"/>
<dbReference type="InterPro" id="IPR036388">
    <property type="entry name" value="WH-like_DNA-bd_sf"/>
</dbReference>
<dbReference type="InterPro" id="IPR050397">
    <property type="entry name" value="Env_Response_Regulators"/>
</dbReference>
<dbReference type="InterPro" id="IPR012318">
    <property type="entry name" value="HTH_CRP"/>
</dbReference>
<organism evidence="7 8">
    <name type="scientific">Saccharothrix texasensis</name>
    <dbReference type="NCBI Taxonomy" id="103734"/>
    <lineage>
        <taxon>Bacteria</taxon>
        <taxon>Bacillati</taxon>
        <taxon>Actinomycetota</taxon>
        <taxon>Actinomycetes</taxon>
        <taxon>Pseudonocardiales</taxon>
        <taxon>Pseudonocardiaceae</taxon>
        <taxon>Saccharothrix</taxon>
    </lineage>
</organism>
<keyword evidence="8" id="KW-1185">Reference proteome</keyword>
<dbReference type="InterPro" id="IPR018490">
    <property type="entry name" value="cNMP-bd_dom_sf"/>
</dbReference>
<dbReference type="PANTHER" id="PTHR24567:SF68">
    <property type="entry name" value="DNA-BINDING TRANSCRIPTIONAL DUAL REGULATOR CRP"/>
    <property type="match status" value="1"/>
</dbReference>
<dbReference type="PROSITE" id="PS50042">
    <property type="entry name" value="CNMP_BINDING_3"/>
    <property type="match status" value="1"/>
</dbReference>
<dbReference type="EMBL" id="RJKM01000001">
    <property type="protein sequence ID" value="ROP38585.1"/>
    <property type="molecule type" value="Genomic_DNA"/>
</dbReference>
<dbReference type="InterPro" id="IPR036390">
    <property type="entry name" value="WH_DNA-bd_sf"/>
</dbReference>